<dbReference type="SUPFAM" id="SSF57903">
    <property type="entry name" value="FYVE/PHD zinc finger"/>
    <property type="match status" value="1"/>
</dbReference>
<dbReference type="InterPro" id="IPR001965">
    <property type="entry name" value="Znf_PHD"/>
</dbReference>
<feature type="site" description="Histone H3K4me3 binding" evidence="8">
    <location>
        <position position="203"/>
    </location>
</feature>
<evidence type="ECO:0000256" key="9">
    <source>
        <dbReference type="PIRSR" id="PIRSR628651-51"/>
    </source>
</evidence>
<comment type="subunit">
    <text evidence="11">Component of an histone acetyltransferase complex. Interacts with H3K4me3 and to a lesser extent with H3K4me2.</text>
</comment>
<dbReference type="AlphaFoldDB" id="A0A815GUU3"/>
<evidence type="ECO:0000256" key="3">
    <source>
        <dbReference type="ARBA" id="ARBA00022723"/>
    </source>
</evidence>
<comment type="domain">
    <text evidence="11">The PHD-type zinc finger mediates the binding to H3K4me3.</text>
</comment>
<dbReference type="PROSITE" id="PS50016">
    <property type="entry name" value="ZF_PHD_2"/>
    <property type="match status" value="1"/>
</dbReference>
<evidence type="ECO:0000256" key="6">
    <source>
        <dbReference type="ARBA" id="ARBA00022853"/>
    </source>
</evidence>
<keyword evidence="4 10" id="KW-0863">Zinc-finger</keyword>
<dbReference type="PANTHER" id="PTHR10333:SF42">
    <property type="entry name" value="INHIBITOR OF GROWTH PROTEIN 5"/>
    <property type="match status" value="1"/>
</dbReference>
<dbReference type="CDD" id="cd16859">
    <property type="entry name" value="ING_ING4_5"/>
    <property type="match status" value="1"/>
</dbReference>
<keyword evidence="5 9" id="KW-0862">Zinc</keyword>
<dbReference type="EMBL" id="CAJNOM010000310">
    <property type="protein sequence ID" value="CAF1345152.1"/>
    <property type="molecule type" value="Genomic_DNA"/>
</dbReference>
<feature type="binding site" evidence="9">
    <location>
        <position position="194"/>
    </location>
    <ligand>
        <name>Zn(2+)</name>
        <dbReference type="ChEBI" id="CHEBI:29105"/>
        <label>2</label>
    </ligand>
</feature>
<dbReference type="EMBL" id="CAJNOI010000075">
    <property type="protein sequence ID" value="CAF1008625.1"/>
    <property type="molecule type" value="Genomic_DNA"/>
</dbReference>
<keyword evidence="3 9" id="KW-0479">Metal-binding</keyword>
<sequence>MDFDEFIESLESLPIDLSRNLRLLRELDDKSLSLKSECSSIATKYQQTKSHDDKYNLIHSLDDLQSRRLLNADEKITLANQAYEMVEKHIRRLDDVLEELANQPQIIPANNRKKKRTISANDELNSNKKRRKIDKPLNQVQNKTSIKKKDHHQQQQQQDMRKVEPVGLDLFPIDPYEPRYCVCNQVSFGRMIACDNPQCQIEWFHFACVKLEEEPKGKWFCEKCRPKTI</sequence>
<dbReference type="InterPro" id="IPR019786">
    <property type="entry name" value="Zinc_finger_PHD-type_CS"/>
</dbReference>
<evidence type="ECO:0000313" key="16">
    <source>
        <dbReference type="Proteomes" id="UP000663832"/>
    </source>
</evidence>
<dbReference type="Pfam" id="PF00628">
    <property type="entry name" value="PHD"/>
    <property type="match status" value="1"/>
</dbReference>
<keyword evidence="16" id="KW-1185">Reference proteome</keyword>
<comment type="similarity">
    <text evidence="2 11">Belongs to the ING family.</text>
</comment>
<dbReference type="Pfam" id="PF12998">
    <property type="entry name" value="ING"/>
    <property type="match status" value="1"/>
</dbReference>
<dbReference type="Proteomes" id="UP000663877">
    <property type="component" value="Unassembled WGS sequence"/>
</dbReference>
<gene>
    <name evidence="14" type="ORF">BJG266_LOCUS16338</name>
    <name evidence="15" type="ORF">QVE165_LOCUS33664</name>
</gene>
<feature type="binding site" evidence="9">
    <location>
        <position position="181"/>
    </location>
    <ligand>
        <name>Zn(2+)</name>
        <dbReference type="ChEBI" id="CHEBI:29105"/>
        <label>1</label>
    </ligand>
</feature>
<comment type="caution">
    <text evidence="15">The sequence shown here is derived from an EMBL/GenBank/DDBJ whole genome shotgun (WGS) entry which is preliminary data.</text>
</comment>
<feature type="region of interest" description="Disordered" evidence="12">
    <location>
        <begin position="109"/>
        <end position="161"/>
    </location>
</feature>
<feature type="domain" description="PHD-type" evidence="13">
    <location>
        <begin position="178"/>
        <end position="227"/>
    </location>
</feature>
<feature type="binding site" evidence="9">
    <location>
        <position position="224"/>
    </location>
    <ligand>
        <name>Zn(2+)</name>
        <dbReference type="ChEBI" id="CHEBI:29105"/>
        <label>2</label>
    </ligand>
</feature>
<evidence type="ECO:0000313" key="15">
    <source>
        <dbReference type="EMBL" id="CAF1345152.1"/>
    </source>
</evidence>
<dbReference type="InterPro" id="IPR011011">
    <property type="entry name" value="Znf_FYVE_PHD"/>
</dbReference>
<dbReference type="GO" id="GO:0005634">
    <property type="term" value="C:nucleus"/>
    <property type="evidence" value="ECO:0007669"/>
    <property type="project" value="UniProtKB-SubCell"/>
</dbReference>
<dbReference type="OrthoDB" id="5411773at2759"/>
<feature type="binding site" evidence="9">
    <location>
        <position position="221"/>
    </location>
    <ligand>
        <name>Zn(2+)</name>
        <dbReference type="ChEBI" id="CHEBI:29105"/>
        <label>2</label>
    </ligand>
</feature>
<dbReference type="FunFam" id="3.30.40.10:FF:000021">
    <property type="entry name" value="Inhibitor of growth 2b"/>
    <property type="match status" value="1"/>
</dbReference>
<reference evidence="15" key="1">
    <citation type="submission" date="2021-02" db="EMBL/GenBank/DDBJ databases">
        <authorList>
            <person name="Nowell W R."/>
        </authorList>
    </citation>
    <scope>NUCLEOTIDE SEQUENCE</scope>
</reference>
<dbReference type="CDD" id="cd15505">
    <property type="entry name" value="PHD_ING"/>
    <property type="match status" value="1"/>
</dbReference>
<evidence type="ECO:0000256" key="5">
    <source>
        <dbReference type="ARBA" id="ARBA00022833"/>
    </source>
</evidence>
<keyword evidence="7 11" id="KW-0539">Nucleus</keyword>
<dbReference type="InterPro" id="IPR024610">
    <property type="entry name" value="ING_N_histone-binding"/>
</dbReference>
<evidence type="ECO:0000256" key="4">
    <source>
        <dbReference type="ARBA" id="ARBA00022771"/>
    </source>
</evidence>
<evidence type="ECO:0000256" key="11">
    <source>
        <dbReference type="RuleBase" id="RU361213"/>
    </source>
</evidence>
<evidence type="ECO:0000256" key="12">
    <source>
        <dbReference type="SAM" id="MobiDB-lite"/>
    </source>
</evidence>
<feature type="site" description="Histone H3K4me3 binding" evidence="8">
    <location>
        <position position="191"/>
    </location>
</feature>
<accession>A0A815GUU3</accession>
<dbReference type="InterPro" id="IPR028651">
    <property type="entry name" value="ING_fam"/>
</dbReference>
<evidence type="ECO:0000256" key="10">
    <source>
        <dbReference type="PROSITE-ProRule" id="PRU00146"/>
    </source>
</evidence>
<evidence type="ECO:0000256" key="1">
    <source>
        <dbReference type="ARBA" id="ARBA00004123"/>
    </source>
</evidence>
<keyword evidence="6 11" id="KW-0156">Chromatin regulator</keyword>
<dbReference type="Proteomes" id="UP000663832">
    <property type="component" value="Unassembled WGS sequence"/>
</dbReference>
<feature type="binding site" evidence="9">
    <location>
        <position position="199"/>
    </location>
    <ligand>
        <name>Zn(2+)</name>
        <dbReference type="ChEBI" id="CHEBI:29105"/>
        <label>2</label>
    </ligand>
</feature>
<comment type="function">
    <text evidence="11">Component of an histone acetyltransferase complex.</text>
</comment>
<dbReference type="PANTHER" id="PTHR10333">
    <property type="entry name" value="INHIBITOR OF GROWTH PROTEIN"/>
    <property type="match status" value="1"/>
</dbReference>
<feature type="binding site" evidence="9">
    <location>
        <position position="183"/>
    </location>
    <ligand>
        <name>Zn(2+)</name>
        <dbReference type="ChEBI" id="CHEBI:29105"/>
        <label>1</label>
    </ligand>
</feature>
<dbReference type="InterPro" id="IPR013083">
    <property type="entry name" value="Znf_RING/FYVE/PHD"/>
</dbReference>
<dbReference type="SMART" id="SM00249">
    <property type="entry name" value="PHD"/>
    <property type="match status" value="1"/>
</dbReference>
<protein>
    <recommendedName>
        <fullName evidence="11">Inhibitor of growth protein</fullName>
    </recommendedName>
</protein>
<organism evidence="15 16">
    <name type="scientific">Adineta steineri</name>
    <dbReference type="NCBI Taxonomy" id="433720"/>
    <lineage>
        <taxon>Eukaryota</taxon>
        <taxon>Metazoa</taxon>
        <taxon>Spiralia</taxon>
        <taxon>Gnathifera</taxon>
        <taxon>Rotifera</taxon>
        <taxon>Eurotatoria</taxon>
        <taxon>Bdelloidea</taxon>
        <taxon>Adinetida</taxon>
        <taxon>Adinetidae</taxon>
        <taxon>Adineta</taxon>
    </lineage>
</organism>
<evidence type="ECO:0000256" key="2">
    <source>
        <dbReference type="ARBA" id="ARBA00010210"/>
    </source>
</evidence>
<dbReference type="SMART" id="SM01408">
    <property type="entry name" value="ING"/>
    <property type="match status" value="1"/>
</dbReference>
<dbReference type="Gene3D" id="6.10.140.1740">
    <property type="match status" value="1"/>
</dbReference>
<evidence type="ECO:0000259" key="13">
    <source>
        <dbReference type="PROSITE" id="PS50016"/>
    </source>
</evidence>
<dbReference type="Gene3D" id="3.30.40.10">
    <property type="entry name" value="Zinc/RING finger domain, C3HC4 (zinc finger)"/>
    <property type="match status" value="1"/>
</dbReference>
<evidence type="ECO:0000256" key="8">
    <source>
        <dbReference type="PIRSR" id="PIRSR628651-50"/>
    </source>
</evidence>
<proteinExistence type="inferred from homology"/>
<comment type="subcellular location">
    <subcellularLocation>
        <location evidence="1 11">Nucleus</location>
    </subcellularLocation>
</comment>
<feature type="site" description="Histone H3K4me3 binding" evidence="8">
    <location>
        <position position="180"/>
    </location>
</feature>
<evidence type="ECO:0000313" key="14">
    <source>
        <dbReference type="EMBL" id="CAF1008625.1"/>
    </source>
</evidence>
<name>A0A815GUU3_9BILA</name>
<feature type="binding site" evidence="9">
    <location>
        <position position="208"/>
    </location>
    <ligand>
        <name>Zn(2+)</name>
        <dbReference type="ChEBI" id="CHEBI:29105"/>
        <label>1</label>
    </ligand>
</feature>
<evidence type="ECO:0000256" key="7">
    <source>
        <dbReference type="ARBA" id="ARBA00023242"/>
    </source>
</evidence>
<dbReference type="PROSITE" id="PS01359">
    <property type="entry name" value="ZF_PHD_1"/>
    <property type="match status" value="1"/>
</dbReference>
<dbReference type="InterPro" id="IPR019787">
    <property type="entry name" value="Znf_PHD-finger"/>
</dbReference>
<dbReference type="GO" id="GO:0006325">
    <property type="term" value="P:chromatin organization"/>
    <property type="evidence" value="ECO:0007669"/>
    <property type="project" value="UniProtKB-KW"/>
</dbReference>
<feature type="binding site" evidence="9">
    <location>
        <position position="205"/>
    </location>
    <ligand>
        <name>Zn(2+)</name>
        <dbReference type="ChEBI" id="CHEBI:29105"/>
        <label>1</label>
    </ligand>
</feature>
<feature type="site" description="Histone H3K4me3 binding" evidence="8">
    <location>
        <position position="195"/>
    </location>
</feature>
<dbReference type="GO" id="GO:0008270">
    <property type="term" value="F:zinc ion binding"/>
    <property type="evidence" value="ECO:0007669"/>
    <property type="project" value="UniProtKB-KW"/>
</dbReference>